<evidence type="ECO:0000313" key="10">
    <source>
        <dbReference type="EMBL" id="OJJ42671.1"/>
    </source>
</evidence>
<dbReference type="GO" id="GO:0048188">
    <property type="term" value="C:Set1C/COMPASS complex"/>
    <property type="evidence" value="ECO:0007669"/>
    <property type="project" value="TreeGrafter"/>
</dbReference>
<evidence type="ECO:0000256" key="5">
    <source>
        <dbReference type="ARBA" id="ARBA00043913"/>
    </source>
</evidence>
<dbReference type="InterPro" id="IPR001680">
    <property type="entry name" value="WD40_rpt"/>
</dbReference>
<evidence type="ECO:0000259" key="8">
    <source>
        <dbReference type="Pfam" id="PF17100"/>
    </source>
</evidence>
<keyword evidence="1 6" id="KW-0853">WD repeat</keyword>
<evidence type="ECO:0000256" key="1">
    <source>
        <dbReference type="ARBA" id="ARBA00022574"/>
    </source>
</evidence>
<dbReference type="Gene3D" id="3.40.50.300">
    <property type="entry name" value="P-loop containing nucleotide triphosphate hydrolases"/>
    <property type="match status" value="1"/>
</dbReference>
<dbReference type="InterPro" id="IPR027417">
    <property type="entry name" value="P-loop_NTPase"/>
</dbReference>
<dbReference type="Proteomes" id="UP000184188">
    <property type="component" value="Unassembled WGS sequence"/>
</dbReference>
<dbReference type="SUPFAM" id="SSF50998">
    <property type="entry name" value="Quinoprotein alcohol dehydrogenase-like"/>
    <property type="match status" value="1"/>
</dbReference>
<dbReference type="STRING" id="1073090.A0A1L9S674"/>
<dbReference type="InterPro" id="IPR036322">
    <property type="entry name" value="WD40_repeat_dom_sf"/>
</dbReference>
<feature type="compositionally biased region" description="Basic and acidic residues" evidence="7">
    <location>
        <begin position="12"/>
        <end position="25"/>
    </location>
</feature>
<dbReference type="Pfam" id="PF24883">
    <property type="entry name" value="NPHP3_N"/>
    <property type="match status" value="1"/>
</dbReference>
<dbReference type="GO" id="GO:0042393">
    <property type="term" value="F:histone binding"/>
    <property type="evidence" value="ECO:0007669"/>
    <property type="project" value="TreeGrafter"/>
</dbReference>
<dbReference type="Pfam" id="PF00400">
    <property type="entry name" value="WD40"/>
    <property type="match status" value="2"/>
</dbReference>
<dbReference type="EMBL" id="KV878357">
    <property type="protein sequence ID" value="OJJ42671.1"/>
    <property type="molecule type" value="Genomic_DNA"/>
</dbReference>
<sequence length="1522" mass="171175">MRNTKKSIQNFIRRDSPKPKDEKQELLPGSGHLNPQNTSGVSIATPTVPEKHADESATPKGLWAEAYAKVEDEDAKLLEVYKQYLLSPEESTTGSGKSPEAQKPSSSPPDDRADRQLQDLAQRKLKAVHEGHRKIIVQGKKVVIKDQINRVIRTILASKDFISTLLSSEPHASLAWAGVVLILPVLSSPLTQADDATNLLAYVSELLIRMQVIDQTHNLSGMQTTKSDTNPEILQRLREKAVQLYARIIKSQMKIICQYSRSPWFRYWRGLINANNWKADLDDMTQAKQSIDEDLQAIGARVLGNVDAAVSQLQDKADSIIRELGNITEDLHIEKLSRARFAGFNAVEPSAPLPAKCLEGTRVEILNDLEQWGKENDDKPIFWLSGMAGTGKSTISRTICQRFNEHNLLGASFFFSRNGELRNHSAALFTTLASQLADSLPALREYMSKAIDIDKTISEQSPKSQCERLILEPLSELDKKLLLPLQIVIVLDALDECQDHSQHAIPELLSNVSGFNSIHLRTLIVSRPEESIARDFQKITTTYQHWKLDSNEQRTQTTRDVSLFLNKMLATIAFNRDLPPEWPGEEFKQNMVQKAGRLFIYAATVCRFLDTDFPEEQIESLMSMDSTKDSPTADLDRIYTLLLQQKITSPFKPLFQSIVGSVILLNESLSPRDLSMLLDIPLRKVRKTLDCLRSVLVVPEDDGSPVSLFHLSFHDFLLDSTRCSDLQFHVKAEEGHNRLFICSLNLMNKHLIKDICQLKHPGALQKEVESSVVEKYLPLAVQYACLFWTSHLESSKVKLEDDDIVHDFLKCNFLHWLEALTLMGKIFEGIDNILLLETLVKAVENPLLHAFIYDAIRWVLHMRTVIEEAPLQIYCSGLIFAPRASIIKQTFQSNIPAWLKEPPLVDDDWSPIDQSWPTDRHVIAFVVSDDASGRQRMRLEDVVAAEFLERDSRLATLHRNGDISQWDLTTGKILQQFRSNKGRFEAYRFDHVAFARNGTMVLSSFDDPNRGKIFLVDLASEKTLELVTGSSTEPSKVTISQNGAFVAAWSVLEMSIYIWHVAEQKSGLVPLDQWTCDSEYTHSDPNVIKLSSDGSKLASGHQDGTLLLWDTATRKVNRHLLSGDRGDDIIDIIFSPDDIKLVSLSLSTTVEVLDIQSGNIMQAFQSYSPDYSQYIWGINILPDDRIVTGSSDGSIIIRKLADSKEAPIHLTPRQTVLKIVVSANAATIGIQYSNETLAAWRIGEGRGIDVQFPVYSMALSPDGTMLAAGSDKGMIQIWDTATGAVVSRFRGYMGIARGIAFSQDSLTYIGSIDDIFDEGSIIKVWSIAKLAEEFSSSTSDYDHSCQTGPISPAEWERCIEGEVWKIAVSRDGKRLAAAFAYEICVFDVFTEKEELVINHEYWGIYSLAFHPNQENAMLAVGYSTGVALFNASTGQLVRNIECHWSYVDAIDSLPLGRQPAVCYDIKDGAWLIRNGERILYLPFDYRVEWKEPYCFHDNHVFIGTKERGLIRLHFLDDLNLTL</sequence>
<feature type="region of interest" description="Disordered" evidence="7">
    <location>
        <begin position="88"/>
        <end position="114"/>
    </location>
</feature>
<dbReference type="SMART" id="SM00320">
    <property type="entry name" value="WD40"/>
    <property type="match status" value="9"/>
</dbReference>
<feature type="repeat" description="WD" evidence="6">
    <location>
        <begin position="1254"/>
        <end position="1288"/>
    </location>
</feature>
<evidence type="ECO:0000256" key="3">
    <source>
        <dbReference type="ARBA" id="ARBA00038415"/>
    </source>
</evidence>
<dbReference type="RefSeq" id="XP_022577181.1">
    <property type="nucleotide sequence ID" value="XM_022726916.1"/>
</dbReference>
<dbReference type="Gene3D" id="2.130.10.10">
    <property type="entry name" value="YVTN repeat-like/Quinoprotein amine dehydrogenase"/>
    <property type="match status" value="3"/>
</dbReference>
<feature type="domain" description="NWD NACHT-NTPase N-terminal" evidence="8">
    <location>
        <begin position="62"/>
        <end position="294"/>
    </location>
</feature>
<evidence type="ECO:0000256" key="2">
    <source>
        <dbReference type="ARBA" id="ARBA00022737"/>
    </source>
</evidence>
<dbReference type="GeneID" id="34613380"/>
<feature type="repeat" description="WD" evidence="6">
    <location>
        <begin position="1088"/>
        <end position="1119"/>
    </location>
</feature>
<reference evidence="11" key="1">
    <citation type="journal article" date="2017" name="Genome Biol.">
        <title>Comparative genomics reveals high biological diversity and specific adaptations in the industrially and medically important fungal genus Aspergillus.</title>
        <authorList>
            <person name="de Vries R.P."/>
            <person name="Riley R."/>
            <person name="Wiebenga A."/>
            <person name="Aguilar-Osorio G."/>
            <person name="Amillis S."/>
            <person name="Uchima C.A."/>
            <person name="Anderluh G."/>
            <person name="Asadollahi M."/>
            <person name="Askin M."/>
            <person name="Barry K."/>
            <person name="Battaglia E."/>
            <person name="Bayram O."/>
            <person name="Benocci T."/>
            <person name="Braus-Stromeyer S.A."/>
            <person name="Caldana C."/>
            <person name="Canovas D."/>
            <person name="Cerqueira G.C."/>
            <person name="Chen F."/>
            <person name="Chen W."/>
            <person name="Choi C."/>
            <person name="Clum A."/>
            <person name="Dos Santos R.A."/>
            <person name="Damasio A.R."/>
            <person name="Diallinas G."/>
            <person name="Emri T."/>
            <person name="Fekete E."/>
            <person name="Flipphi M."/>
            <person name="Freyberg S."/>
            <person name="Gallo A."/>
            <person name="Gournas C."/>
            <person name="Habgood R."/>
            <person name="Hainaut M."/>
            <person name="Harispe M.L."/>
            <person name="Henrissat B."/>
            <person name="Hilden K.S."/>
            <person name="Hope R."/>
            <person name="Hossain A."/>
            <person name="Karabika E."/>
            <person name="Karaffa L."/>
            <person name="Karanyi Z."/>
            <person name="Krasevec N."/>
            <person name="Kuo A."/>
            <person name="Kusch H."/>
            <person name="LaButti K."/>
            <person name="Lagendijk E.L."/>
            <person name="Lapidus A."/>
            <person name="Levasseur A."/>
            <person name="Lindquist E."/>
            <person name="Lipzen A."/>
            <person name="Logrieco A.F."/>
            <person name="MacCabe A."/>
            <person name="Maekelae M.R."/>
            <person name="Malavazi I."/>
            <person name="Melin P."/>
            <person name="Meyer V."/>
            <person name="Mielnichuk N."/>
            <person name="Miskei M."/>
            <person name="Molnar A.P."/>
            <person name="Mule G."/>
            <person name="Ngan C.Y."/>
            <person name="Orejas M."/>
            <person name="Orosz E."/>
            <person name="Ouedraogo J.P."/>
            <person name="Overkamp K.M."/>
            <person name="Park H.-S."/>
            <person name="Perrone G."/>
            <person name="Piumi F."/>
            <person name="Punt P.J."/>
            <person name="Ram A.F."/>
            <person name="Ramon A."/>
            <person name="Rauscher S."/>
            <person name="Record E."/>
            <person name="Riano-Pachon D.M."/>
            <person name="Robert V."/>
            <person name="Roehrig J."/>
            <person name="Ruller R."/>
            <person name="Salamov A."/>
            <person name="Salih N.S."/>
            <person name="Samson R.A."/>
            <person name="Sandor E."/>
            <person name="Sanguinetti M."/>
            <person name="Schuetze T."/>
            <person name="Sepcic K."/>
            <person name="Shelest E."/>
            <person name="Sherlock G."/>
            <person name="Sophianopoulou V."/>
            <person name="Squina F.M."/>
            <person name="Sun H."/>
            <person name="Susca A."/>
            <person name="Todd R.B."/>
            <person name="Tsang A."/>
            <person name="Unkles S.E."/>
            <person name="van de Wiele N."/>
            <person name="van Rossen-Uffink D."/>
            <person name="Oliveira J.V."/>
            <person name="Vesth T.C."/>
            <person name="Visser J."/>
            <person name="Yu J.-H."/>
            <person name="Zhou M."/>
            <person name="Andersen M.R."/>
            <person name="Archer D.B."/>
            <person name="Baker S.E."/>
            <person name="Benoit I."/>
            <person name="Brakhage A.A."/>
            <person name="Braus G.H."/>
            <person name="Fischer R."/>
            <person name="Frisvad J.C."/>
            <person name="Goldman G.H."/>
            <person name="Houbraken J."/>
            <person name="Oakley B."/>
            <person name="Pocsi I."/>
            <person name="Scazzocchio C."/>
            <person name="Seiboth B."/>
            <person name="vanKuyk P.A."/>
            <person name="Wortman J."/>
            <person name="Dyer P.S."/>
            <person name="Grigoriev I.V."/>
        </authorList>
    </citation>
    <scope>NUCLEOTIDE SEQUENCE [LARGE SCALE GENOMIC DNA]</scope>
    <source>
        <strain evidence="11">CBS 506.65</strain>
    </source>
</reference>
<accession>A0A1L9S674</accession>
<dbReference type="VEuPathDB" id="FungiDB:ASPZODRAFT_169958"/>
<evidence type="ECO:0000256" key="4">
    <source>
        <dbReference type="ARBA" id="ARBA00039789"/>
    </source>
</evidence>
<dbReference type="OrthoDB" id="674604at2759"/>
<dbReference type="InterPro" id="IPR015943">
    <property type="entry name" value="WD40/YVTN_repeat-like_dom_sf"/>
</dbReference>
<dbReference type="Pfam" id="PF17100">
    <property type="entry name" value="NACHT_N"/>
    <property type="match status" value="1"/>
</dbReference>
<feature type="region of interest" description="Disordered" evidence="7">
    <location>
        <begin position="1"/>
        <end position="61"/>
    </location>
</feature>
<dbReference type="InterPro" id="IPR056884">
    <property type="entry name" value="NPHP3-like_N"/>
</dbReference>
<organism evidence="10 11">
    <name type="scientific">Penicilliopsis zonata CBS 506.65</name>
    <dbReference type="NCBI Taxonomy" id="1073090"/>
    <lineage>
        <taxon>Eukaryota</taxon>
        <taxon>Fungi</taxon>
        <taxon>Dikarya</taxon>
        <taxon>Ascomycota</taxon>
        <taxon>Pezizomycotina</taxon>
        <taxon>Eurotiomycetes</taxon>
        <taxon>Eurotiomycetidae</taxon>
        <taxon>Eurotiales</taxon>
        <taxon>Aspergillaceae</taxon>
        <taxon>Penicilliopsis</taxon>
    </lineage>
</organism>
<proteinExistence type="inferred from homology"/>
<gene>
    <name evidence="10" type="ORF">ASPZODRAFT_169958</name>
</gene>
<evidence type="ECO:0000313" key="11">
    <source>
        <dbReference type="Proteomes" id="UP000184188"/>
    </source>
</evidence>
<feature type="domain" description="Nephrocystin 3-like N-terminal" evidence="9">
    <location>
        <begin position="369"/>
        <end position="527"/>
    </location>
</feature>
<dbReference type="InterPro" id="IPR031359">
    <property type="entry name" value="NACHT_N"/>
</dbReference>
<keyword evidence="11" id="KW-1185">Reference proteome</keyword>
<dbReference type="PANTHER" id="PTHR22847:SF637">
    <property type="entry name" value="WD REPEAT DOMAIN 5B"/>
    <property type="match status" value="1"/>
</dbReference>
<evidence type="ECO:0000256" key="6">
    <source>
        <dbReference type="PROSITE-ProRule" id="PRU00221"/>
    </source>
</evidence>
<feature type="compositionally biased region" description="Polar residues" evidence="7">
    <location>
        <begin position="1"/>
        <end position="10"/>
    </location>
</feature>
<dbReference type="SUPFAM" id="SSF52540">
    <property type="entry name" value="P-loop containing nucleoside triphosphate hydrolases"/>
    <property type="match status" value="1"/>
</dbReference>
<dbReference type="PANTHER" id="PTHR22847">
    <property type="entry name" value="WD40 REPEAT PROTEIN"/>
    <property type="match status" value="1"/>
</dbReference>
<comment type="function">
    <text evidence="5">Involved in mitochondrial fission. Acts as an adapter protein required to form mitochondrial fission complexes. Formation of these complexes is required to promote constriction and fission of the mitochondrial compartment at a late step in mitochondrial division.</text>
</comment>
<protein>
    <recommendedName>
        <fullName evidence="4">Mitochondrial division protein 1</fullName>
    </recommendedName>
</protein>
<name>A0A1L9S674_9EURO</name>
<feature type="compositionally biased region" description="Polar residues" evidence="7">
    <location>
        <begin position="33"/>
        <end position="45"/>
    </location>
</feature>
<dbReference type="InterPro" id="IPR011047">
    <property type="entry name" value="Quinoprotein_ADH-like_sf"/>
</dbReference>
<evidence type="ECO:0000256" key="7">
    <source>
        <dbReference type="SAM" id="MobiDB-lite"/>
    </source>
</evidence>
<dbReference type="SUPFAM" id="SSF50978">
    <property type="entry name" value="WD40 repeat-like"/>
    <property type="match status" value="1"/>
</dbReference>
<dbReference type="PROSITE" id="PS50082">
    <property type="entry name" value="WD_REPEATS_2"/>
    <property type="match status" value="2"/>
</dbReference>
<comment type="similarity">
    <text evidence="3">Belongs to the WD repeat MDV1/CAF4 family.</text>
</comment>
<evidence type="ECO:0000259" key="9">
    <source>
        <dbReference type="Pfam" id="PF24883"/>
    </source>
</evidence>
<keyword evidence="2" id="KW-0677">Repeat</keyword>